<dbReference type="Proteomes" id="UP000038045">
    <property type="component" value="Unplaced"/>
</dbReference>
<name>A0A0N4Z112_PARTI</name>
<proteinExistence type="predicted"/>
<sequence>MKEVILRKPECYYMIRGRNLPGLSPLIKCKKQTSFYECIHDDIKGTCGDKGLRILDDTIFNYGCRHPKQGPSVSVSKDEIVNTVEDNKHLSLDVGYKIDNSLILTKYGESISKGKHFYYRISNDCTHYNLMKSRSCTFNIIKEWKIMVERKKNPITLSIFSLSSKEVLEMCDNYANIFLCTGLENIISCMDDGNVRFVRDNLAYPCSPLKITHFMRAFNCISSIINVNSKDCKRFIIGTTLPGDDQRKCKGIVQFYDCISSEIKNKCGENGKQQLWHYINEYGCL</sequence>
<evidence type="ECO:0000313" key="2">
    <source>
        <dbReference type="WBParaSite" id="PTRK_0000039000.1"/>
    </source>
</evidence>
<evidence type="ECO:0000313" key="1">
    <source>
        <dbReference type="Proteomes" id="UP000038045"/>
    </source>
</evidence>
<organism evidence="1 2">
    <name type="scientific">Parastrongyloides trichosuri</name>
    <name type="common">Possum-specific nematode worm</name>
    <dbReference type="NCBI Taxonomy" id="131310"/>
    <lineage>
        <taxon>Eukaryota</taxon>
        <taxon>Metazoa</taxon>
        <taxon>Ecdysozoa</taxon>
        <taxon>Nematoda</taxon>
        <taxon>Chromadorea</taxon>
        <taxon>Rhabditida</taxon>
        <taxon>Tylenchina</taxon>
        <taxon>Panagrolaimomorpha</taxon>
        <taxon>Strongyloidoidea</taxon>
        <taxon>Strongyloididae</taxon>
        <taxon>Parastrongyloides</taxon>
    </lineage>
</organism>
<keyword evidence="1" id="KW-1185">Reference proteome</keyword>
<reference evidence="2" key="1">
    <citation type="submission" date="2017-02" db="UniProtKB">
        <authorList>
            <consortium name="WormBaseParasite"/>
        </authorList>
    </citation>
    <scope>IDENTIFICATION</scope>
</reference>
<dbReference type="WBParaSite" id="PTRK_0000039000.1">
    <property type="protein sequence ID" value="PTRK_0000039000.1"/>
    <property type="gene ID" value="PTRK_0000039000"/>
</dbReference>
<dbReference type="AlphaFoldDB" id="A0A0N4Z112"/>
<accession>A0A0N4Z112</accession>
<protein>
    <submittedName>
        <fullName evidence="2">DUF19 domain-containing protein</fullName>
    </submittedName>
</protein>